<evidence type="ECO:0000313" key="1">
    <source>
        <dbReference type="EMBL" id="GFZ75793.1"/>
    </source>
</evidence>
<dbReference type="OrthoDB" id="9810154at2"/>
<dbReference type="PANTHER" id="PTHR47623">
    <property type="entry name" value="OS09G0287300 PROTEIN"/>
    <property type="match status" value="1"/>
</dbReference>
<dbReference type="RefSeq" id="WP_068810842.1">
    <property type="nucleotide sequence ID" value="NZ_BMIY01000007.1"/>
</dbReference>
<comment type="caution">
    <text evidence="1">The sequence shown here is derived from an EMBL/GenBank/DDBJ whole genome shotgun (WGS) entry which is preliminary data.</text>
</comment>
<dbReference type="CDD" id="cd07067">
    <property type="entry name" value="HP_PGM_like"/>
    <property type="match status" value="1"/>
</dbReference>
<organism evidence="1 2">
    <name type="scientific">Pseudohongiella nitratireducens</name>
    <dbReference type="NCBI Taxonomy" id="1768907"/>
    <lineage>
        <taxon>Bacteria</taxon>
        <taxon>Pseudomonadati</taxon>
        <taxon>Pseudomonadota</taxon>
        <taxon>Gammaproteobacteria</taxon>
        <taxon>Pseudomonadales</taxon>
        <taxon>Pseudohongiellaceae</taxon>
        <taxon>Pseudohongiella</taxon>
    </lineage>
</organism>
<dbReference type="InterPro" id="IPR029033">
    <property type="entry name" value="His_PPase_superfam"/>
</dbReference>
<accession>A0A916QLH4</accession>
<dbReference type="InterPro" id="IPR013078">
    <property type="entry name" value="His_Pase_superF_clade-1"/>
</dbReference>
<keyword evidence="2" id="KW-1185">Reference proteome</keyword>
<dbReference type="PANTHER" id="PTHR47623:SF1">
    <property type="entry name" value="OS09G0287300 PROTEIN"/>
    <property type="match status" value="1"/>
</dbReference>
<reference evidence="1" key="1">
    <citation type="journal article" date="2014" name="Int. J. Syst. Evol. Microbiol.">
        <title>Complete genome sequence of Corynebacterium casei LMG S-19264T (=DSM 44701T), isolated from a smear-ripened cheese.</title>
        <authorList>
            <consortium name="US DOE Joint Genome Institute (JGI-PGF)"/>
            <person name="Walter F."/>
            <person name="Albersmeier A."/>
            <person name="Kalinowski J."/>
            <person name="Ruckert C."/>
        </authorList>
    </citation>
    <scope>NUCLEOTIDE SEQUENCE</scope>
    <source>
        <strain evidence="1">CGMCC 1.15425</strain>
    </source>
</reference>
<evidence type="ECO:0000313" key="2">
    <source>
        <dbReference type="Proteomes" id="UP000627715"/>
    </source>
</evidence>
<protein>
    <submittedName>
        <fullName evidence="1">Phosphohistidine phosphatase SixA</fullName>
    </submittedName>
</protein>
<dbReference type="EMBL" id="BMIY01000007">
    <property type="protein sequence ID" value="GFZ75793.1"/>
    <property type="molecule type" value="Genomic_DNA"/>
</dbReference>
<dbReference type="AlphaFoldDB" id="A0A916QLH4"/>
<sequence length="167" mass="19028">MKTLILVRHAKSSWNDPAQRDIDRPLNERGRSDAPMMAERLLKRELHPQRILCSPALRTVSTAEVFAKHLAIPPGLIHMERQIYLASSGHLLHLLKHQDDNIDCILLVGHNPALTDFFNDLCTSARIDNMPTCCVAELQIPIESWSNLEFSMAEMIDLDYPKRHKAT</sequence>
<name>A0A916QLH4_9GAMM</name>
<dbReference type="SMART" id="SM00855">
    <property type="entry name" value="PGAM"/>
    <property type="match status" value="1"/>
</dbReference>
<dbReference type="SUPFAM" id="SSF53254">
    <property type="entry name" value="Phosphoglycerate mutase-like"/>
    <property type="match status" value="1"/>
</dbReference>
<dbReference type="Proteomes" id="UP000627715">
    <property type="component" value="Unassembled WGS sequence"/>
</dbReference>
<reference evidence="1" key="2">
    <citation type="submission" date="2020-09" db="EMBL/GenBank/DDBJ databases">
        <authorList>
            <person name="Sun Q."/>
            <person name="Zhou Y."/>
        </authorList>
    </citation>
    <scope>NUCLEOTIDE SEQUENCE</scope>
    <source>
        <strain evidence="1">CGMCC 1.15425</strain>
    </source>
</reference>
<gene>
    <name evidence="1" type="primary">sixA</name>
    <name evidence="1" type="ORF">GCM10011403_17830</name>
</gene>
<dbReference type="Gene3D" id="3.40.50.1240">
    <property type="entry name" value="Phosphoglycerate mutase-like"/>
    <property type="match status" value="1"/>
</dbReference>
<dbReference type="Pfam" id="PF00300">
    <property type="entry name" value="His_Phos_1"/>
    <property type="match status" value="1"/>
</dbReference>
<proteinExistence type="predicted"/>